<dbReference type="OrthoDB" id="5811280at2759"/>
<evidence type="ECO:0000313" key="1">
    <source>
        <dbReference type="EMBL" id="VBB29412.1"/>
    </source>
</evidence>
<protein>
    <submittedName>
        <fullName evidence="1">Uncharacterized protein</fullName>
    </submittedName>
</protein>
<evidence type="ECO:0000313" key="2">
    <source>
        <dbReference type="Proteomes" id="UP000276991"/>
    </source>
</evidence>
<dbReference type="Proteomes" id="UP000276991">
    <property type="component" value="Unassembled WGS sequence"/>
</dbReference>
<name>A0A498SC87_ACAVI</name>
<keyword evidence="2" id="KW-1185">Reference proteome</keyword>
<sequence>MTDQFGVQNPPLLIVYTYQKEDQKHWNGDFVIEVTKENVILYDADYNVQAATWKPFSAVGASRIVFLPKEVDEIISYKLSCLCSKKYMPYIEVSSNFGTLAANSRKKIRIYANDCTIRNAILKMIFEGTKEEQMTESLQTSFPPPYALPKILENYMKGIGYTDVIAGLECNQSEEKSFMKRLSTLLVPLIIQRIPPNLLKNDNDGVKILWESKKQRLALTREYVELFKKTVISNSDLKSCNSYD</sequence>
<dbReference type="AlphaFoldDB" id="A0A498SC87"/>
<gene>
    <name evidence="1" type="ORF">NAV_LOCUS4215</name>
</gene>
<reference evidence="1 2" key="1">
    <citation type="submission" date="2018-08" db="EMBL/GenBank/DDBJ databases">
        <authorList>
            <person name="Laetsch R D."/>
            <person name="Stevens L."/>
            <person name="Kumar S."/>
            <person name="Blaxter L. M."/>
        </authorList>
    </citation>
    <scope>NUCLEOTIDE SEQUENCE [LARGE SCALE GENOMIC DNA]</scope>
</reference>
<dbReference type="EMBL" id="UPTC01000604">
    <property type="protein sequence ID" value="VBB29412.1"/>
    <property type="molecule type" value="Genomic_DNA"/>
</dbReference>
<accession>A0A498SC87</accession>
<proteinExistence type="predicted"/>
<organism evidence="1 2">
    <name type="scientific">Acanthocheilonema viteae</name>
    <name type="common">Filarial nematode worm</name>
    <name type="synonym">Dipetalonema viteae</name>
    <dbReference type="NCBI Taxonomy" id="6277"/>
    <lineage>
        <taxon>Eukaryota</taxon>
        <taxon>Metazoa</taxon>
        <taxon>Ecdysozoa</taxon>
        <taxon>Nematoda</taxon>
        <taxon>Chromadorea</taxon>
        <taxon>Rhabditida</taxon>
        <taxon>Spirurina</taxon>
        <taxon>Spiruromorpha</taxon>
        <taxon>Filarioidea</taxon>
        <taxon>Onchocercidae</taxon>
        <taxon>Acanthocheilonema</taxon>
    </lineage>
</organism>